<dbReference type="Proteomes" id="UP001501468">
    <property type="component" value="Unassembled WGS sequence"/>
</dbReference>
<proteinExistence type="predicted"/>
<protein>
    <recommendedName>
        <fullName evidence="3">ACT domain-containing protein</fullName>
    </recommendedName>
</protein>
<sequence>MRAVVVVAGEVDERDIWPYAVWSDSDGTSTTLTVRVHDSQELVGVLAALTDLGLEVISTHLVDEPGGGRGEAPDPLR</sequence>
<keyword evidence="2" id="KW-1185">Reference proteome</keyword>
<accession>A0ABP7DX86</accession>
<reference evidence="2" key="1">
    <citation type="journal article" date="2019" name="Int. J. Syst. Evol. Microbiol.">
        <title>The Global Catalogue of Microorganisms (GCM) 10K type strain sequencing project: providing services to taxonomists for standard genome sequencing and annotation.</title>
        <authorList>
            <consortium name="The Broad Institute Genomics Platform"/>
            <consortium name="The Broad Institute Genome Sequencing Center for Infectious Disease"/>
            <person name="Wu L."/>
            <person name="Ma J."/>
        </authorList>
    </citation>
    <scope>NUCLEOTIDE SEQUENCE [LARGE SCALE GENOMIC DNA]</scope>
    <source>
        <strain evidence="2">JCM 17125</strain>
    </source>
</reference>
<dbReference type="RefSeq" id="WP_344948116.1">
    <property type="nucleotide sequence ID" value="NZ_BAABDC010000004.1"/>
</dbReference>
<gene>
    <name evidence="1" type="ORF">GCM10022399_30080</name>
</gene>
<comment type="caution">
    <text evidence="1">The sequence shown here is derived from an EMBL/GenBank/DDBJ whole genome shotgun (WGS) entry which is preliminary data.</text>
</comment>
<organism evidence="1 2">
    <name type="scientific">Terrabacter ginsenosidimutans</name>
    <dbReference type="NCBI Taxonomy" id="490575"/>
    <lineage>
        <taxon>Bacteria</taxon>
        <taxon>Bacillati</taxon>
        <taxon>Actinomycetota</taxon>
        <taxon>Actinomycetes</taxon>
        <taxon>Micrococcales</taxon>
        <taxon>Intrasporangiaceae</taxon>
        <taxon>Terrabacter</taxon>
    </lineage>
</organism>
<evidence type="ECO:0000313" key="1">
    <source>
        <dbReference type="EMBL" id="GAA3711279.1"/>
    </source>
</evidence>
<evidence type="ECO:0008006" key="3">
    <source>
        <dbReference type="Google" id="ProtNLM"/>
    </source>
</evidence>
<dbReference type="EMBL" id="BAABDC010000004">
    <property type="protein sequence ID" value="GAA3711279.1"/>
    <property type="molecule type" value="Genomic_DNA"/>
</dbReference>
<name>A0ABP7DX86_9MICO</name>
<evidence type="ECO:0000313" key="2">
    <source>
        <dbReference type="Proteomes" id="UP001501468"/>
    </source>
</evidence>